<evidence type="ECO:0000313" key="2">
    <source>
        <dbReference type="Proteomes" id="UP000469452"/>
    </source>
</evidence>
<protein>
    <submittedName>
        <fullName evidence="1">Uncharacterized protein</fullName>
    </submittedName>
</protein>
<dbReference type="AlphaFoldDB" id="A0A6A4ZFX6"/>
<dbReference type="EMBL" id="VJMI01019706">
    <property type="protein sequence ID" value="KAF0706651.1"/>
    <property type="molecule type" value="Genomic_DNA"/>
</dbReference>
<gene>
    <name evidence="1" type="ORF">AaE_014009</name>
</gene>
<organism evidence="1 2">
    <name type="scientific">Aphanomyces astaci</name>
    <name type="common">Crayfish plague agent</name>
    <dbReference type="NCBI Taxonomy" id="112090"/>
    <lineage>
        <taxon>Eukaryota</taxon>
        <taxon>Sar</taxon>
        <taxon>Stramenopiles</taxon>
        <taxon>Oomycota</taxon>
        <taxon>Saprolegniomycetes</taxon>
        <taxon>Saprolegniales</taxon>
        <taxon>Verrucalvaceae</taxon>
        <taxon>Aphanomyces</taxon>
    </lineage>
</organism>
<comment type="caution">
    <text evidence="1">The sequence shown here is derived from an EMBL/GenBank/DDBJ whole genome shotgun (WGS) entry which is preliminary data.</text>
</comment>
<name>A0A6A4ZFX6_APHAT</name>
<sequence>MRPTVANCGDHRLVTVARLEWHLNKSCSLTLVQLQSLLSIEFNADVLTSTIRKLDGMLFTIKTTRIEPAACNNDLNKTKRQTFAASILYHIEEGDYVVYYDETNYKIYCKRSQGRSKRGQRAVEKMPASKGPNVQVQCVVCLGPTA</sequence>
<evidence type="ECO:0000313" key="1">
    <source>
        <dbReference type="EMBL" id="KAF0706651.1"/>
    </source>
</evidence>
<proteinExistence type="predicted"/>
<accession>A0A6A4ZFX6</accession>
<reference evidence="1 2" key="1">
    <citation type="submission" date="2019-06" db="EMBL/GenBank/DDBJ databases">
        <title>Genomics analysis of Aphanomyces spp. identifies a new class of oomycete effector associated with host adaptation.</title>
        <authorList>
            <person name="Gaulin E."/>
        </authorList>
    </citation>
    <scope>NUCLEOTIDE SEQUENCE [LARGE SCALE GENOMIC DNA]</scope>
    <source>
        <strain evidence="1 2">E</strain>
    </source>
</reference>
<dbReference type="Proteomes" id="UP000469452">
    <property type="component" value="Unassembled WGS sequence"/>
</dbReference>